<feature type="domain" description="GIT Spa2 homology (SHD)" evidence="2">
    <location>
        <begin position="71"/>
        <end position="101"/>
    </location>
</feature>
<dbReference type="OrthoDB" id="5588096at2759"/>
<feature type="compositionally biased region" description="Basic and acidic residues" evidence="1">
    <location>
        <begin position="210"/>
        <end position="226"/>
    </location>
</feature>
<dbReference type="InterPro" id="IPR039892">
    <property type="entry name" value="Spa2/Sph1"/>
</dbReference>
<feature type="region of interest" description="Disordered" evidence="1">
    <location>
        <begin position="156"/>
        <end position="180"/>
    </location>
</feature>
<evidence type="ECO:0000313" key="3">
    <source>
        <dbReference type="EMBL" id="KAF8483316.1"/>
    </source>
</evidence>
<dbReference type="GO" id="GO:0005826">
    <property type="term" value="C:actomyosin contractile ring"/>
    <property type="evidence" value="ECO:0007669"/>
    <property type="project" value="TreeGrafter"/>
</dbReference>
<comment type="caution">
    <text evidence="3">The sequence shown here is derived from an EMBL/GenBank/DDBJ whole genome shotgun (WGS) entry which is preliminary data.</text>
</comment>
<proteinExistence type="predicted"/>
<protein>
    <recommendedName>
        <fullName evidence="2">GIT Spa2 homology (SHD) domain-containing protein</fullName>
    </recommendedName>
</protein>
<feature type="compositionally biased region" description="Basic and acidic residues" evidence="1">
    <location>
        <begin position="23"/>
        <end position="32"/>
    </location>
</feature>
<feature type="region of interest" description="Disordered" evidence="1">
    <location>
        <begin position="1"/>
        <end position="40"/>
    </location>
</feature>
<dbReference type="GO" id="GO:1902716">
    <property type="term" value="C:cell cortex of growing cell tip"/>
    <property type="evidence" value="ECO:0007669"/>
    <property type="project" value="TreeGrafter"/>
</dbReference>
<dbReference type="PANTHER" id="PTHR21601:SF0">
    <property type="entry name" value="PROTEIN SPA2-RELATED"/>
    <property type="match status" value="1"/>
</dbReference>
<feature type="region of interest" description="Disordered" evidence="1">
    <location>
        <begin position="194"/>
        <end position="247"/>
    </location>
</feature>
<keyword evidence="4" id="KW-1185">Reference proteome</keyword>
<dbReference type="AlphaFoldDB" id="A0A9P5N0M7"/>
<dbReference type="Pfam" id="PF08518">
    <property type="entry name" value="GIT_SHD"/>
    <property type="match status" value="2"/>
</dbReference>
<dbReference type="Proteomes" id="UP000759537">
    <property type="component" value="Unassembled WGS sequence"/>
</dbReference>
<evidence type="ECO:0000313" key="4">
    <source>
        <dbReference type="Proteomes" id="UP000759537"/>
    </source>
</evidence>
<gene>
    <name evidence="3" type="ORF">DFH94DRAFT_851273</name>
</gene>
<accession>A0A9P5N0M7</accession>
<evidence type="ECO:0000259" key="2">
    <source>
        <dbReference type="SMART" id="SM00555"/>
    </source>
</evidence>
<reference evidence="3" key="1">
    <citation type="submission" date="2019-10" db="EMBL/GenBank/DDBJ databases">
        <authorList>
            <consortium name="DOE Joint Genome Institute"/>
            <person name="Kuo A."/>
            <person name="Miyauchi S."/>
            <person name="Kiss E."/>
            <person name="Drula E."/>
            <person name="Kohler A."/>
            <person name="Sanchez-Garcia M."/>
            <person name="Andreopoulos B."/>
            <person name="Barry K.W."/>
            <person name="Bonito G."/>
            <person name="Buee M."/>
            <person name="Carver A."/>
            <person name="Chen C."/>
            <person name="Cichocki N."/>
            <person name="Clum A."/>
            <person name="Culley D."/>
            <person name="Crous P.W."/>
            <person name="Fauchery L."/>
            <person name="Girlanda M."/>
            <person name="Hayes R."/>
            <person name="Keri Z."/>
            <person name="LaButti K."/>
            <person name="Lipzen A."/>
            <person name="Lombard V."/>
            <person name="Magnuson J."/>
            <person name="Maillard F."/>
            <person name="Morin E."/>
            <person name="Murat C."/>
            <person name="Nolan M."/>
            <person name="Ohm R."/>
            <person name="Pangilinan J."/>
            <person name="Pereira M."/>
            <person name="Perotto S."/>
            <person name="Peter M."/>
            <person name="Riley R."/>
            <person name="Sitrit Y."/>
            <person name="Stielow B."/>
            <person name="Szollosi G."/>
            <person name="Zifcakova L."/>
            <person name="Stursova M."/>
            <person name="Spatafora J.W."/>
            <person name="Tedersoo L."/>
            <person name="Vaario L.-M."/>
            <person name="Yamada A."/>
            <person name="Yan M."/>
            <person name="Wang P."/>
            <person name="Xu J."/>
            <person name="Bruns T."/>
            <person name="Baldrian P."/>
            <person name="Vilgalys R."/>
            <person name="Henrissat B."/>
            <person name="Grigoriev I.V."/>
            <person name="Hibbett D."/>
            <person name="Nagy L.G."/>
            <person name="Martin F.M."/>
        </authorList>
    </citation>
    <scope>NUCLEOTIDE SEQUENCE</scope>
    <source>
        <strain evidence="3">Prilba</strain>
    </source>
</reference>
<organism evidence="3 4">
    <name type="scientific">Russula ochroleuca</name>
    <dbReference type="NCBI Taxonomy" id="152965"/>
    <lineage>
        <taxon>Eukaryota</taxon>
        <taxon>Fungi</taxon>
        <taxon>Dikarya</taxon>
        <taxon>Basidiomycota</taxon>
        <taxon>Agaricomycotina</taxon>
        <taxon>Agaricomycetes</taxon>
        <taxon>Russulales</taxon>
        <taxon>Russulaceae</taxon>
        <taxon>Russula</taxon>
    </lineage>
</organism>
<dbReference type="PANTHER" id="PTHR21601">
    <property type="entry name" value="SPA2 PROTEIN"/>
    <property type="match status" value="1"/>
</dbReference>
<name>A0A9P5N0M7_9AGAM</name>
<dbReference type="SMART" id="SM00555">
    <property type="entry name" value="GIT"/>
    <property type="match status" value="2"/>
</dbReference>
<dbReference type="GO" id="GO:0005078">
    <property type="term" value="F:MAP-kinase scaffold activity"/>
    <property type="evidence" value="ECO:0007669"/>
    <property type="project" value="TreeGrafter"/>
</dbReference>
<evidence type="ECO:0000256" key="1">
    <source>
        <dbReference type="SAM" id="MobiDB-lite"/>
    </source>
</evidence>
<dbReference type="InterPro" id="IPR013724">
    <property type="entry name" value="GIT_SHD"/>
</dbReference>
<feature type="domain" description="GIT Spa2 homology (SHD)" evidence="2">
    <location>
        <begin position="122"/>
        <end position="152"/>
    </location>
</feature>
<reference evidence="3" key="2">
    <citation type="journal article" date="2020" name="Nat. Commun.">
        <title>Large-scale genome sequencing of mycorrhizal fungi provides insights into the early evolution of symbiotic traits.</title>
        <authorList>
            <person name="Miyauchi S."/>
            <person name="Kiss E."/>
            <person name="Kuo A."/>
            <person name="Drula E."/>
            <person name="Kohler A."/>
            <person name="Sanchez-Garcia M."/>
            <person name="Morin E."/>
            <person name="Andreopoulos B."/>
            <person name="Barry K.W."/>
            <person name="Bonito G."/>
            <person name="Buee M."/>
            <person name="Carver A."/>
            <person name="Chen C."/>
            <person name="Cichocki N."/>
            <person name="Clum A."/>
            <person name="Culley D."/>
            <person name="Crous P.W."/>
            <person name="Fauchery L."/>
            <person name="Girlanda M."/>
            <person name="Hayes R.D."/>
            <person name="Keri Z."/>
            <person name="LaButti K."/>
            <person name="Lipzen A."/>
            <person name="Lombard V."/>
            <person name="Magnuson J."/>
            <person name="Maillard F."/>
            <person name="Murat C."/>
            <person name="Nolan M."/>
            <person name="Ohm R.A."/>
            <person name="Pangilinan J."/>
            <person name="Pereira M.F."/>
            <person name="Perotto S."/>
            <person name="Peter M."/>
            <person name="Pfister S."/>
            <person name="Riley R."/>
            <person name="Sitrit Y."/>
            <person name="Stielow J.B."/>
            <person name="Szollosi G."/>
            <person name="Zifcakova L."/>
            <person name="Stursova M."/>
            <person name="Spatafora J.W."/>
            <person name="Tedersoo L."/>
            <person name="Vaario L.M."/>
            <person name="Yamada A."/>
            <person name="Yan M."/>
            <person name="Wang P."/>
            <person name="Xu J."/>
            <person name="Bruns T."/>
            <person name="Baldrian P."/>
            <person name="Vilgalys R."/>
            <person name="Dunand C."/>
            <person name="Henrissat B."/>
            <person name="Grigoriev I.V."/>
            <person name="Hibbett D."/>
            <person name="Nagy L.G."/>
            <person name="Martin F.M."/>
        </authorList>
    </citation>
    <scope>NUCLEOTIDE SEQUENCE</scope>
    <source>
        <strain evidence="3">Prilba</strain>
    </source>
</reference>
<sequence>MRSTRAPSPTLTSFSGISSYRTDTYKPLRDKSSASTPPIDSYQVARTYFDELSKYLSSYLAKEPANSRSSARQKLTRLTRQQFQELSTDVYDELIRRKTNSDNNQVPFLTVRDEFHPKRNQARQKLATLPMSRFKDLSSDVYHELLRRYPEFKEEPSDVASLGSTFDDFPSPDFPTAPRDLDKELVTPARFGCLSEDRECTPSGGARPRRSQDDHDPPIVTRRGDDPFADTRSSEPLSDRSTNDAAPVRYDATTDLLGLVF</sequence>
<feature type="compositionally biased region" description="Polar residues" evidence="1">
    <location>
        <begin position="1"/>
        <end position="22"/>
    </location>
</feature>
<dbReference type="EMBL" id="WHVB01000004">
    <property type="protein sequence ID" value="KAF8483316.1"/>
    <property type="molecule type" value="Genomic_DNA"/>
</dbReference>